<proteinExistence type="predicted"/>
<organism evidence="1">
    <name type="scientific">marine sediment metagenome</name>
    <dbReference type="NCBI Taxonomy" id="412755"/>
    <lineage>
        <taxon>unclassified sequences</taxon>
        <taxon>metagenomes</taxon>
        <taxon>ecological metagenomes</taxon>
    </lineage>
</organism>
<accession>X1JLM6</accession>
<reference evidence="1" key="1">
    <citation type="journal article" date="2014" name="Front. Microbiol.">
        <title>High frequency of phylogenetically diverse reductive dehalogenase-homologous genes in deep subseafloor sedimentary metagenomes.</title>
        <authorList>
            <person name="Kawai M."/>
            <person name="Futagami T."/>
            <person name="Toyoda A."/>
            <person name="Takaki Y."/>
            <person name="Nishi S."/>
            <person name="Hori S."/>
            <person name="Arai W."/>
            <person name="Tsubouchi T."/>
            <person name="Morono Y."/>
            <person name="Uchiyama I."/>
            <person name="Ito T."/>
            <person name="Fujiyama A."/>
            <person name="Inagaki F."/>
            <person name="Takami H."/>
        </authorList>
    </citation>
    <scope>NUCLEOTIDE SEQUENCE</scope>
    <source>
        <strain evidence="1">Expedition CK06-06</strain>
    </source>
</reference>
<comment type="caution">
    <text evidence="1">The sequence shown here is derived from an EMBL/GenBank/DDBJ whole genome shotgun (WGS) entry which is preliminary data.</text>
</comment>
<dbReference type="EMBL" id="BARU01039554">
    <property type="protein sequence ID" value="GAH82370.1"/>
    <property type="molecule type" value="Genomic_DNA"/>
</dbReference>
<sequence length="86" mass="9791">MTALVLLDSAAIDVLSSKIREFLDYVLPWTIHGAGRPQGRKPANDLATQIENTVQTVEYNLRPNELRAFELGKMLAAWNRFEDYKV</sequence>
<protein>
    <submittedName>
        <fullName evidence="1">Uncharacterized protein</fullName>
    </submittedName>
</protein>
<dbReference type="AlphaFoldDB" id="X1JLM6"/>
<gene>
    <name evidence="1" type="ORF">S03H2_61287</name>
</gene>
<name>X1JLM6_9ZZZZ</name>
<feature type="non-terminal residue" evidence="1">
    <location>
        <position position="86"/>
    </location>
</feature>
<evidence type="ECO:0000313" key="1">
    <source>
        <dbReference type="EMBL" id="GAH82370.1"/>
    </source>
</evidence>